<dbReference type="PROSITE" id="PS51257">
    <property type="entry name" value="PROKAR_LIPOPROTEIN"/>
    <property type="match status" value="1"/>
</dbReference>
<evidence type="ECO:0000313" key="1">
    <source>
        <dbReference type="EMBL" id="MBY5631498.1"/>
    </source>
</evidence>
<evidence type="ECO:0000313" key="2">
    <source>
        <dbReference type="Proteomes" id="UP000825699"/>
    </source>
</evidence>
<proteinExistence type="predicted"/>
<gene>
    <name evidence="1" type="ORF">HFO42_25925</name>
</gene>
<name>A0AAJ1ACI2_RHILE</name>
<accession>A0AAJ1ACI2</accession>
<protein>
    <recommendedName>
        <fullName evidence="3">Lipoprotein</fullName>
    </recommendedName>
</protein>
<reference evidence="1" key="1">
    <citation type="submission" date="2020-04" db="EMBL/GenBank/DDBJ databases">
        <title>Global-level population genomics supports evidence of horizontal gene transfer on evolution of Rhizobia in Lentils.</title>
        <authorList>
            <person name="Gai Y."/>
            <person name="Cook D."/>
            <person name="Riely B."/>
        </authorList>
    </citation>
    <scope>NUCLEOTIDE SEQUENCE</scope>
    <source>
        <strain evidence="1">Derici101B</strain>
    </source>
</reference>
<dbReference type="AlphaFoldDB" id="A0AAJ1ACI2"/>
<dbReference type="Proteomes" id="UP000825699">
    <property type="component" value="Unassembled WGS sequence"/>
</dbReference>
<dbReference type="EMBL" id="JAAXEP010000015">
    <property type="protein sequence ID" value="MBY5631498.1"/>
    <property type="molecule type" value="Genomic_DNA"/>
</dbReference>
<evidence type="ECO:0008006" key="3">
    <source>
        <dbReference type="Google" id="ProtNLM"/>
    </source>
</evidence>
<sequence>MLILRLLLLTMLAVSLASCGTFVPSLRDWPNNLTDAQSEEMVQAIVRAVRCELRNAVTTAVNDDLASAKVNGDKPYSDFLDNWGAEVALTLTIVEKSTVGPNGDWTPPARGSSVFTLGGSVSLSSQATRIEKMNFFYTMRELYLRPGQTCDFDRDPTKGSLLVTSDLKIASLLSSRITSVALGQTPAPAPGRQNVLSHEVAFQIVSTGNLNLGWTLARANINPNGGPLFSASRDRTHDLLVTFGPLDKAQLGQSLIAIAEQSHFTSQITSGVSNGLNSALRQ</sequence>
<organism evidence="1 2">
    <name type="scientific">Rhizobium leguminosarum</name>
    <dbReference type="NCBI Taxonomy" id="384"/>
    <lineage>
        <taxon>Bacteria</taxon>
        <taxon>Pseudomonadati</taxon>
        <taxon>Pseudomonadota</taxon>
        <taxon>Alphaproteobacteria</taxon>
        <taxon>Hyphomicrobiales</taxon>
        <taxon>Rhizobiaceae</taxon>
        <taxon>Rhizobium/Agrobacterium group</taxon>
        <taxon>Rhizobium</taxon>
    </lineage>
</organism>
<comment type="caution">
    <text evidence="1">The sequence shown here is derived from an EMBL/GenBank/DDBJ whole genome shotgun (WGS) entry which is preliminary data.</text>
</comment>